<dbReference type="SUPFAM" id="SSF53383">
    <property type="entry name" value="PLP-dependent transferases"/>
    <property type="match status" value="1"/>
</dbReference>
<evidence type="ECO:0000313" key="8">
    <source>
        <dbReference type="Proteomes" id="UP001595765"/>
    </source>
</evidence>
<keyword evidence="5 6" id="KW-0456">Lyase</keyword>
<dbReference type="InterPro" id="IPR015421">
    <property type="entry name" value="PyrdxlP-dep_Trfase_major"/>
</dbReference>
<evidence type="ECO:0000256" key="6">
    <source>
        <dbReference type="RuleBase" id="RU000382"/>
    </source>
</evidence>
<comment type="cofactor">
    <cofactor evidence="1 6">
        <name>pyridoxal 5'-phosphate</name>
        <dbReference type="ChEBI" id="CHEBI:597326"/>
    </cofactor>
</comment>
<dbReference type="Proteomes" id="UP001595765">
    <property type="component" value="Unassembled WGS sequence"/>
</dbReference>
<dbReference type="EMBL" id="JBHSBB010000001">
    <property type="protein sequence ID" value="MFC4029924.1"/>
    <property type="molecule type" value="Genomic_DNA"/>
</dbReference>
<gene>
    <name evidence="7" type="ORF">ACFO3J_00400</name>
</gene>
<keyword evidence="4 6" id="KW-0663">Pyridoxal phosphate</keyword>
<sequence length="523" mass="56720">MSFQGHTIEAPSARTATAAEDARKHLFNNLTLADYRRSMAGGIERVADRIARTERPFSGISPQRLAPEISGIDLDHPLNDPAAALDELEEVYLRDAVYFHHPRYLAHLNCPVVIPALLAEAVLTAVNSSLDTWDQSAGGTLIERRLVDWTAGRIGFGVDADGIFTSGGSQSNLQALLLAREEALARAAAGTVPPPARHELLPRLRVIASEASHFSVKKSAKMLGLDMDAVIVVPTDRSRRMRPAALAAELERCRRQGLLVMAVVATAGTTDFGSIDPLPAIAELCERDGNWLHVDAAYGCGLLVSPTRRQLLDGVERAHSVTVDYHKSFFQPVSSSALVVSDGALLRHATYYADYLNPARTVEQRIPNQVDKSLQTTRRFDALKLWLTLRVMGADAVGALFDEVVDRAAAAHDLLVADPRFEVVTRSQLSTVVFRYLPQADRDDTTADAANLYAREALAASGEAVVAGTKVDGKHYLKFTLLNPETGLADIVQVLDLLAGHAERHLAERSSAGHGRSTDRSPS</sequence>
<dbReference type="InterPro" id="IPR015422">
    <property type="entry name" value="PyrdxlP-dep_Trfase_small"/>
</dbReference>
<dbReference type="Gene3D" id="3.40.640.10">
    <property type="entry name" value="Type I PLP-dependent aspartate aminotransferase-like (Major domain)"/>
    <property type="match status" value="1"/>
</dbReference>
<dbReference type="Pfam" id="PF00282">
    <property type="entry name" value="Pyridoxal_deC"/>
    <property type="match status" value="1"/>
</dbReference>
<dbReference type="InterPro" id="IPR010977">
    <property type="entry name" value="Aromatic_deC"/>
</dbReference>
<organism evidence="7 8">
    <name type="scientific">Streptomyces polygonati</name>
    <dbReference type="NCBI Taxonomy" id="1617087"/>
    <lineage>
        <taxon>Bacteria</taxon>
        <taxon>Bacillati</taxon>
        <taxon>Actinomycetota</taxon>
        <taxon>Actinomycetes</taxon>
        <taxon>Kitasatosporales</taxon>
        <taxon>Streptomycetaceae</taxon>
        <taxon>Streptomyces</taxon>
    </lineage>
</organism>
<evidence type="ECO:0000313" key="7">
    <source>
        <dbReference type="EMBL" id="MFC4029924.1"/>
    </source>
</evidence>
<name>A0ABV8HI33_9ACTN</name>
<evidence type="ECO:0000256" key="2">
    <source>
        <dbReference type="ARBA" id="ARBA00009533"/>
    </source>
</evidence>
<accession>A0ABV8HI33</accession>
<dbReference type="InterPro" id="IPR002129">
    <property type="entry name" value="PyrdxlP-dep_de-COase"/>
</dbReference>
<dbReference type="PANTHER" id="PTHR45677:SF8">
    <property type="entry name" value="CYSTEINE SULFINIC ACID DECARBOXYLASE"/>
    <property type="match status" value="1"/>
</dbReference>
<comment type="caution">
    <text evidence="7">The sequence shown here is derived from an EMBL/GenBank/DDBJ whole genome shotgun (WGS) entry which is preliminary data.</text>
</comment>
<dbReference type="CDD" id="cd06450">
    <property type="entry name" value="DOPA_deC_like"/>
    <property type="match status" value="1"/>
</dbReference>
<comment type="similarity">
    <text evidence="2 6">Belongs to the group II decarboxylase family.</text>
</comment>
<dbReference type="RefSeq" id="WP_386424583.1">
    <property type="nucleotide sequence ID" value="NZ_JBHSBB010000001.1"/>
</dbReference>
<dbReference type="PANTHER" id="PTHR45677">
    <property type="entry name" value="GLUTAMATE DECARBOXYLASE-RELATED"/>
    <property type="match status" value="1"/>
</dbReference>
<keyword evidence="8" id="KW-1185">Reference proteome</keyword>
<reference evidence="8" key="1">
    <citation type="journal article" date="2019" name="Int. J. Syst. Evol. Microbiol.">
        <title>The Global Catalogue of Microorganisms (GCM) 10K type strain sequencing project: providing services to taxonomists for standard genome sequencing and annotation.</title>
        <authorList>
            <consortium name="The Broad Institute Genomics Platform"/>
            <consortium name="The Broad Institute Genome Sequencing Center for Infectious Disease"/>
            <person name="Wu L."/>
            <person name="Ma J."/>
        </authorList>
    </citation>
    <scope>NUCLEOTIDE SEQUENCE [LARGE SCALE GENOMIC DNA]</scope>
    <source>
        <strain evidence="8">CGMCC 4.7237</strain>
    </source>
</reference>
<dbReference type="PRINTS" id="PR00800">
    <property type="entry name" value="YHDCRBOXLASE"/>
</dbReference>
<dbReference type="Gene3D" id="3.90.1150.10">
    <property type="entry name" value="Aspartate Aminotransferase, domain 1"/>
    <property type="match status" value="1"/>
</dbReference>
<dbReference type="InterPro" id="IPR015424">
    <property type="entry name" value="PyrdxlP-dep_Trfase"/>
</dbReference>
<proteinExistence type="inferred from homology"/>
<evidence type="ECO:0000256" key="4">
    <source>
        <dbReference type="ARBA" id="ARBA00022898"/>
    </source>
</evidence>
<evidence type="ECO:0000256" key="1">
    <source>
        <dbReference type="ARBA" id="ARBA00001933"/>
    </source>
</evidence>
<dbReference type="Gene3D" id="1.20.1650.10">
    <property type="entry name" value="PLP-dependent transferases"/>
    <property type="match status" value="1"/>
</dbReference>
<protein>
    <submittedName>
        <fullName evidence="7">Pyridoxal phosphate-dependent decarboxylase family protein</fullName>
    </submittedName>
</protein>
<keyword evidence="3" id="KW-0210">Decarboxylase</keyword>
<evidence type="ECO:0000256" key="3">
    <source>
        <dbReference type="ARBA" id="ARBA00022793"/>
    </source>
</evidence>
<evidence type="ECO:0000256" key="5">
    <source>
        <dbReference type="ARBA" id="ARBA00023239"/>
    </source>
</evidence>